<gene>
    <name evidence="1" type="ORF">M8C21_032497</name>
</gene>
<accession>A0AAD5BWY2</accession>
<comment type="caution">
    <text evidence="1">The sequence shown here is derived from an EMBL/GenBank/DDBJ whole genome shotgun (WGS) entry which is preliminary data.</text>
</comment>
<organism evidence="1 2">
    <name type="scientific">Ambrosia artemisiifolia</name>
    <name type="common">Common ragweed</name>
    <dbReference type="NCBI Taxonomy" id="4212"/>
    <lineage>
        <taxon>Eukaryota</taxon>
        <taxon>Viridiplantae</taxon>
        <taxon>Streptophyta</taxon>
        <taxon>Embryophyta</taxon>
        <taxon>Tracheophyta</taxon>
        <taxon>Spermatophyta</taxon>
        <taxon>Magnoliopsida</taxon>
        <taxon>eudicotyledons</taxon>
        <taxon>Gunneridae</taxon>
        <taxon>Pentapetalae</taxon>
        <taxon>asterids</taxon>
        <taxon>campanulids</taxon>
        <taxon>Asterales</taxon>
        <taxon>Asteraceae</taxon>
        <taxon>Asteroideae</taxon>
        <taxon>Heliantheae alliance</taxon>
        <taxon>Heliantheae</taxon>
        <taxon>Ambrosia</taxon>
    </lineage>
</organism>
<keyword evidence="2" id="KW-1185">Reference proteome</keyword>
<protein>
    <submittedName>
        <fullName evidence="1">Uncharacterized protein</fullName>
    </submittedName>
</protein>
<sequence length="76" mass="8286">MLLNKVLTMVWTLDYYTAHKLSHFSGVVVLDGSDVALADCRGFTTTARRLPAALSGVVSRKRLKEAIASSTIQIYG</sequence>
<reference evidence="1" key="1">
    <citation type="submission" date="2022-06" db="EMBL/GenBank/DDBJ databases">
        <title>Uncovering the hologenomic basis of an extraordinary plant invasion.</title>
        <authorList>
            <person name="Bieker V.C."/>
            <person name="Martin M.D."/>
            <person name="Gilbert T."/>
            <person name="Hodgins K."/>
            <person name="Battlay P."/>
            <person name="Petersen B."/>
            <person name="Wilson J."/>
        </authorList>
    </citation>
    <scope>NUCLEOTIDE SEQUENCE</scope>
    <source>
        <strain evidence="1">AA19_3_7</strain>
        <tissue evidence="1">Leaf</tissue>
    </source>
</reference>
<proteinExistence type="predicted"/>
<dbReference type="EMBL" id="JAMZMK010010588">
    <property type="protein sequence ID" value="KAI7730940.1"/>
    <property type="molecule type" value="Genomic_DNA"/>
</dbReference>
<evidence type="ECO:0000313" key="2">
    <source>
        <dbReference type="Proteomes" id="UP001206925"/>
    </source>
</evidence>
<dbReference type="AlphaFoldDB" id="A0AAD5BWY2"/>
<name>A0AAD5BWY2_AMBAR</name>
<evidence type="ECO:0000313" key="1">
    <source>
        <dbReference type="EMBL" id="KAI7730940.1"/>
    </source>
</evidence>
<dbReference type="Proteomes" id="UP001206925">
    <property type="component" value="Unassembled WGS sequence"/>
</dbReference>